<evidence type="ECO:0000256" key="2">
    <source>
        <dbReference type="ARBA" id="ARBA00006143"/>
    </source>
</evidence>
<protein>
    <recommendedName>
        <fullName evidence="7">Cytochrome C biogenesis protein transmembrane domain-containing protein</fullName>
    </recommendedName>
</protein>
<comment type="similarity">
    <text evidence="2">Belongs to the DsbD family.</text>
</comment>
<keyword evidence="3 6" id="KW-0812">Transmembrane</keyword>
<feature type="transmembrane region" description="Helical" evidence="6">
    <location>
        <begin position="168"/>
        <end position="187"/>
    </location>
</feature>
<evidence type="ECO:0000256" key="4">
    <source>
        <dbReference type="ARBA" id="ARBA00022989"/>
    </source>
</evidence>
<keyword evidence="4 6" id="KW-1133">Transmembrane helix</keyword>
<dbReference type="InterPro" id="IPR003834">
    <property type="entry name" value="Cyt_c_assmbl_TM_dom"/>
</dbReference>
<evidence type="ECO:0000313" key="8">
    <source>
        <dbReference type="EMBL" id="SVA04902.1"/>
    </source>
</evidence>
<name>A0A381SLH3_9ZZZZ</name>
<accession>A0A381SLH3</accession>
<evidence type="ECO:0000256" key="6">
    <source>
        <dbReference type="SAM" id="Phobius"/>
    </source>
</evidence>
<feature type="transmembrane region" description="Helical" evidence="6">
    <location>
        <begin position="51"/>
        <end position="74"/>
    </location>
</feature>
<dbReference type="GO" id="GO:0016020">
    <property type="term" value="C:membrane"/>
    <property type="evidence" value="ECO:0007669"/>
    <property type="project" value="UniProtKB-SubCell"/>
</dbReference>
<keyword evidence="5 6" id="KW-0472">Membrane</keyword>
<feature type="domain" description="Cytochrome C biogenesis protein transmembrane" evidence="7">
    <location>
        <begin position="8"/>
        <end position="179"/>
    </location>
</feature>
<dbReference type="InterPro" id="IPR051790">
    <property type="entry name" value="Cytochrome_c-biogenesis_DsbD"/>
</dbReference>
<feature type="transmembrane region" description="Helical" evidence="6">
    <location>
        <begin position="86"/>
        <end position="105"/>
    </location>
</feature>
<dbReference type="EMBL" id="UINC01003277">
    <property type="protein sequence ID" value="SVA04902.1"/>
    <property type="molecule type" value="Genomic_DNA"/>
</dbReference>
<feature type="transmembrane region" description="Helical" evidence="6">
    <location>
        <begin position="296"/>
        <end position="317"/>
    </location>
</feature>
<evidence type="ECO:0000259" key="7">
    <source>
        <dbReference type="Pfam" id="PF02683"/>
    </source>
</evidence>
<reference evidence="8" key="1">
    <citation type="submission" date="2018-05" db="EMBL/GenBank/DDBJ databases">
        <authorList>
            <person name="Lanie J.A."/>
            <person name="Ng W.-L."/>
            <person name="Kazmierczak K.M."/>
            <person name="Andrzejewski T.M."/>
            <person name="Davidsen T.M."/>
            <person name="Wayne K.J."/>
            <person name="Tettelin H."/>
            <person name="Glass J.I."/>
            <person name="Rusch D."/>
            <person name="Podicherti R."/>
            <person name="Tsui H.-C.T."/>
            <person name="Winkler M.E."/>
        </authorList>
    </citation>
    <scope>NUCLEOTIDE SEQUENCE</scope>
</reference>
<evidence type="ECO:0000256" key="5">
    <source>
        <dbReference type="ARBA" id="ARBA00023136"/>
    </source>
</evidence>
<evidence type="ECO:0000256" key="1">
    <source>
        <dbReference type="ARBA" id="ARBA00004141"/>
    </source>
</evidence>
<dbReference type="GO" id="GO:0017004">
    <property type="term" value="P:cytochrome complex assembly"/>
    <property type="evidence" value="ECO:0007669"/>
    <property type="project" value="InterPro"/>
</dbReference>
<feature type="transmembrane region" description="Helical" evidence="6">
    <location>
        <begin position="6"/>
        <end position="30"/>
    </location>
</feature>
<comment type="subcellular location">
    <subcellularLocation>
        <location evidence="1">Membrane</location>
        <topology evidence="1">Multi-pass membrane protein</topology>
    </subcellularLocation>
</comment>
<dbReference type="Pfam" id="PF02683">
    <property type="entry name" value="DsbD_TM"/>
    <property type="match status" value="1"/>
</dbReference>
<feature type="transmembrane region" description="Helical" evidence="6">
    <location>
        <begin position="265"/>
        <end position="284"/>
    </location>
</feature>
<proteinExistence type="inferred from homology"/>
<gene>
    <name evidence="8" type="ORF">METZ01_LOCUS57756</name>
</gene>
<dbReference type="AlphaFoldDB" id="A0A381SLH3"/>
<feature type="transmembrane region" description="Helical" evidence="6">
    <location>
        <begin position="207"/>
        <end position="225"/>
    </location>
</feature>
<dbReference type="PANTHER" id="PTHR31272:SF4">
    <property type="entry name" value="CYTOCHROME C-TYPE BIOGENESIS PROTEIN HI_1454-RELATED"/>
    <property type="match status" value="1"/>
</dbReference>
<organism evidence="8">
    <name type="scientific">marine metagenome</name>
    <dbReference type="NCBI Taxonomy" id="408172"/>
    <lineage>
        <taxon>unclassified sequences</taxon>
        <taxon>metagenomes</taxon>
        <taxon>ecological metagenomes</taxon>
    </lineage>
</organism>
<feature type="transmembrane region" description="Helical" evidence="6">
    <location>
        <begin position="126"/>
        <end position="148"/>
    </location>
</feature>
<sequence>MFDLGLTLPFTLGLVTAINPCGFAMLPTWIGYFLTGNAADREDRPEQVLRGLLVSLVMASAFVLVFGTLGLAVTHLVTEESVARRTPWITVLIGLLLIGYGMTLLTGRKIPLPIPKPRRGPGSSELWSVFGFGVSYAVVSVGCAAPIFLLQVAGSFGRDGILEGTATYLAFAAGMTAVVASLTLSLALARGGLVRHLRRLLPFMDRIATLTLVLGGAYLVVYGVYEIRLLRNPGTPSNPIVDAVTDLQTHLTNWVAQTGGARVGLALWLVILTAVVWGVAPALTGEARRAGWTITGAAWLLAEGAVHRGDLVVLPVGKLTMDWPARIANWADAPGRGAVPLEALLTLAVAATLIILIRPAFRRR</sequence>
<evidence type="ECO:0000256" key="3">
    <source>
        <dbReference type="ARBA" id="ARBA00022692"/>
    </source>
</evidence>
<feature type="transmembrane region" description="Helical" evidence="6">
    <location>
        <begin position="337"/>
        <end position="357"/>
    </location>
</feature>
<dbReference type="PANTHER" id="PTHR31272">
    <property type="entry name" value="CYTOCHROME C-TYPE BIOGENESIS PROTEIN HI_1454-RELATED"/>
    <property type="match status" value="1"/>
</dbReference>